<accession>A0ABM4DJ82</accession>
<gene>
    <name evidence="6" type="primary">LOC100200321</name>
</gene>
<reference evidence="6" key="1">
    <citation type="submission" date="2025-08" db="UniProtKB">
        <authorList>
            <consortium name="RefSeq"/>
        </authorList>
    </citation>
    <scope>IDENTIFICATION</scope>
</reference>
<keyword evidence="4" id="KW-0472">Membrane</keyword>
<dbReference type="InterPro" id="IPR036383">
    <property type="entry name" value="TSP1_rpt_sf"/>
</dbReference>
<sequence>MRIYSEKIIIYTLNIVLALVIFLIFNDITGEFVFRDGGYTEWSSFTSCPVTCGGGVIQRVRSCTNPEPTFGGYNCTKLGPSVEILPCNTYSCPVNGGFETWSLFGPCSQTCGEGVKKRVRYCIEPAPRFGGKNCAEQNLGPYEEVQSCNEKACPVDGGFSEWSEWSLCSESCGKGLNKRERNCNNPSPSNGGKDCSSLGSNTESRECETTCAVNGAYGLWSEWSTCSKPCDGGFYSRIRACDSPSPSNGGKTCMEQGHGNAEDVKPCNTQPCDLDGGYSEWSNWGECSKTCGGGRTERTRTCNNPEPKGSGKSCKEKGLGRSIEVDDCNSQLC</sequence>
<feature type="transmembrane region" description="Helical" evidence="4">
    <location>
        <begin position="7"/>
        <end position="25"/>
    </location>
</feature>
<name>A0ABM4DJ82_HYDVU</name>
<keyword evidence="4" id="KW-0812">Transmembrane</keyword>
<protein>
    <submittedName>
        <fullName evidence="6">Coadhesin</fullName>
    </submittedName>
</protein>
<keyword evidence="4" id="KW-1133">Transmembrane helix</keyword>
<organism evidence="5 6">
    <name type="scientific">Hydra vulgaris</name>
    <name type="common">Hydra</name>
    <name type="synonym">Hydra attenuata</name>
    <dbReference type="NCBI Taxonomy" id="6087"/>
    <lineage>
        <taxon>Eukaryota</taxon>
        <taxon>Metazoa</taxon>
        <taxon>Cnidaria</taxon>
        <taxon>Hydrozoa</taxon>
        <taxon>Hydroidolina</taxon>
        <taxon>Anthoathecata</taxon>
        <taxon>Aplanulata</taxon>
        <taxon>Hydridae</taxon>
        <taxon>Hydra</taxon>
    </lineage>
</organism>
<keyword evidence="1" id="KW-0677">Repeat</keyword>
<dbReference type="SUPFAM" id="SSF82895">
    <property type="entry name" value="TSP-1 type 1 repeat"/>
    <property type="match status" value="5"/>
</dbReference>
<evidence type="ECO:0000256" key="3">
    <source>
        <dbReference type="SAM" id="MobiDB-lite"/>
    </source>
</evidence>
<feature type="region of interest" description="Disordered" evidence="3">
    <location>
        <begin position="291"/>
        <end position="317"/>
    </location>
</feature>
<dbReference type="GeneID" id="100200321"/>
<dbReference type="InterPro" id="IPR052065">
    <property type="entry name" value="Compl_asym_regulator"/>
</dbReference>
<dbReference type="Proteomes" id="UP001652625">
    <property type="component" value="Chromosome 14"/>
</dbReference>
<dbReference type="PROSITE" id="PS50092">
    <property type="entry name" value="TSP1"/>
    <property type="match status" value="5"/>
</dbReference>
<keyword evidence="2" id="KW-1015">Disulfide bond</keyword>
<dbReference type="RefSeq" id="XP_065674577.1">
    <property type="nucleotide sequence ID" value="XM_065818505.1"/>
</dbReference>
<dbReference type="SMART" id="SM00209">
    <property type="entry name" value="TSP1"/>
    <property type="match status" value="5"/>
</dbReference>
<dbReference type="Pfam" id="PF00090">
    <property type="entry name" value="TSP_1"/>
    <property type="match status" value="5"/>
</dbReference>
<dbReference type="InterPro" id="IPR000884">
    <property type="entry name" value="TSP1_rpt"/>
</dbReference>
<evidence type="ECO:0000313" key="6">
    <source>
        <dbReference type="RefSeq" id="XP_065674577.1"/>
    </source>
</evidence>
<dbReference type="PANTHER" id="PTHR22906">
    <property type="entry name" value="PROPERDIN"/>
    <property type="match status" value="1"/>
</dbReference>
<dbReference type="PANTHER" id="PTHR22906:SF21">
    <property type="entry name" value="SEMA DOMAIN-CONTAINING PROTEIN"/>
    <property type="match status" value="1"/>
</dbReference>
<evidence type="ECO:0000313" key="5">
    <source>
        <dbReference type="Proteomes" id="UP001652625"/>
    </source>
</evidence>
<evidence type="ECO:0000256" key="2">
    <source>
        <dbReference type="ARBA" id="ARBA00023157"/>
    </source>
</evidence>
<proteinExistence type="predicted"/>
<evidence type="ECO:0000256" key="4">
    <source>
        <dbReference type="SAM" id="Phobius"/>
    </source>
</evidence>
<evidence type="ECO:0000256" key="1">
    <source>
        <dbReference type="ARBA" id="ARBA00022737"/>
    </source>
</evidence>
<dbReference type="Gene3D" id="2.20.100.10">
    <property type="entry name" value="Thrombospondin type-1 (TSP1) repeat"/>
    <property type="match status" value="5"/>
</dbReference>
<keyword evidence="5" id="KW-1185">Reference proteome</keyword>